<sequence>MYNTLIVLTSCLLAAFSNEDQMQNAAFTGMIESIHNDRAIFVIEEGEILSSGDKVSVNLSVNEEDTFAVGDRVVVEYEGAVMESRKSS</sequence>
<dbReference type="AlphaFoldDB" id="D3FQT4"/>
<organism evidence="1 2">
    <name type="scientific">Alkalihalophilus pseudofirmus (strain ATCC BAA-2126 / JCM 17055 / OF4)</name>
    <name type="common">Bacillus pseudofirmus</name>
    <dbReference type="NCBI Taxonomy" id="398511"/>
    <lineage>
        <taxon>Bacteria</taxon>
        <taxon>Bacillati</taxon>
        <taxon>Bacillota</taxon>
        <taxon>Bacilli</taxon>
        <taxon>Bacillales</taxon>
        <taxon>Bacillaceae</taxon>
        <taxon>Alkalihalophilus</taxon>
    </lineage>
</organism>
<accession>D3FQT4</accession>
<dbReference type="HOGENOM" id="CLU_2462708_0_0_9"/>
<evidence type="ECO:0000313" key="2">
    <source>
        <dbReference type="Proteomes" id="UP000001544"/>
    </source>
</evidence>
<reference evidence="1 2" key="1">
    <citation type="journal article" date="2011" name="Environ. Microbiol.">
        <title>Genome of alkaliphilic Bacillus pseudofirmus OF4 reveals adaptations that support the ability to grow in an external pH range from 7.5 to 11.4.</title>
        <authorList>
            <person name="Janto B."/>
            <person name="Ahmed A."/>
            <person name="Ito M."/>
            <person name="Liu J."/>
            <person name="Hicks D.B."/>
            <person name="Pagni S."/>
            <person name="Fackelmayer O.J."/>
            <person name="Smith T.A."/>
            <person name="Earl J."/>
            <person name="Elbourne L.D."/>
            <person name="Hassan K."/>
            <person name="Paulsen I.T."/>
            <person name="Kolsto A.B."/>
            <person name="Tourasse N.J."/>
            <person name="Ehrlich G.D."/>
            <person name="Boissy R."/>
            <person name="Ivey D.M."/>
            <person name="Li G."/>
            <person name="Xue Y."/>
            <person name="Ma Y."/>
            <person name="Hu F.Z."/>
            <person name="Krulwich T.A."/>
        </authorList>
    </citation>
    <scope>NUCLEOTIDE SEQUENCE [LARGE SCALE GENOMIC DNA]</scope>
    <source>
        <strain evidence="2">ATCC BAA-2126 / JCM 17055 / OF4</strain>
    </source>
</reference>
<name>D3FQT4_ALKPO</name>
<dbReference type="RefSeq" id="WP_012958816.1">
    <property type="nucleotide sequence ID" value="NC_013791.2"/>
</dbReference>
<proteinExistence type="predicted"/>
<dbReference type="Proteomes" id="UP000001544">
    <property type="component" value="Chromosome"/>
</dbReference>
<dbReference type="STRING" id="398511.BpOF4_17055"/>
<protein>
    <recommendedName>
        <fullName evidence="3">DUF5666 domain-containing protein</fullName>
    </recommendedName>
</protein>
<evidence type="ECO:0000313" key="1">
    <source>
        <dbReference type="EMBL" id="ADC51454.1"/>
    </source>
</evidence>
<keyword evidence="2" id="KW-1185">Reference proteome</keyword>
<dbReference type="KEGG" id="bpf:BpOF4_17055"/>
<dbReference type="EMBL" id="CP001878">
    <property type="protein sequence ID" value="ADC51454.1"/>
    <property type="molecule type" value="Genomic_DNA"/>
</dbReference>
<gene>
    <name evidence="1" type="ordered locus">BpOF4_17055</name>
</gene>
<evidence type="ECO:0008006" key="3">
    <source>
        <dbReference type="Google" id="ProtNLM"/>
    </source>
</evidence>